<protein>
    <submittedName>
        <fullName evidence="1">Uncharacterized protein</fullName>
    </submittedName>
</protein>
<keyword evidence="2" id="KW-1185">Reference proteome</keyword>
<reference evidence="1" key="1">
    <citation type="submission" date="2020-08" db="EMBL/GenBank/DDBJ databases">
        <title>Multicomponent nature underlies the extraordinary mechanical properties of spider dragline silk.</title>
        <authorList>
            <person name="Kono N."/>
            <person name="Nakamura H."/>
            <person name="Mori M."/>
            <person name="Yoshida Y."/>
            <person name="Ohtoshi R."/>
            <person name="Malay A.D."/>
            <person name="Moran D.A.P."/>
            <person name="Tomita M."/>
            <person name="Numata K."/>
            <person name="Arakawa K."/>
        </authorList>
    </citation>
    <scope>NUCLEOTIDE SEQUENCE</scope>
</reference>
<evidence type="ECO:0000313" key="1">
    <source>
        <dbReference type="EMBL" id="GFY20648.1"/>
    </source>
</evidence>
<dbReference type="EMBL" id="BMAU01021356">
    <property type="protein sequence ID" value="GFY20648.1"/>
    <property type="molecule type" value="Genomic_DNA"/>
</dbReference>
<dbReference type="AlphaFoldDB" id="A0A8X6VS60"/>
<comment type="caution">
    <text evidence="1">The sequence shown here is derived from an EMBL/GenBank/DDBJ whole genome shotgun (WGS) entry which is preliminary data.</text>
</comment>
<accession>A0A8X6VS60</accession>
<organism evidence="1 2">
    <name type="scientific">Trichonephila clavipes</name>
    <name type="common">Golden silk orbweaver</name>
    <name type="synonym">Nephila clavipes</name>
    <dbReference type="NCBI Taxonomy" id="2585209"/>
    <lineage>
        <taxon>Eukaryota</taxon>
        <taxon>Metazoa</taxon>
        <taxon>Ecdysozoa</taxon>
        <taxon>Arthropoda</taxon>
        <taxon>Chelicerata</taxon>
        <taxon>Arachnida</taxon>
        <taxon>Araneae</taxon>
        <taxon>Araneomorphae</taxon>
        <taxon>Entelegynae</taxon>
        <taxon>Araneoidea</taxon>
        <taxon>Nephilidae</taxon>
        <taxon>Trichonephila</taxon>
    </lineage>
</organism>
<proteinExistence type="predicted"/>
<gene>
    <name evidence="1" type="ORF">TNCV_1118821</name>
</gene>
<evidence type="ECO:0000313" key="2">
    <source>
        <dbReference type="Proteomes" id="UP000887159"/>
    </source>
</evidence>
<dbReference type="Proteomes" id="UP000887159">
    <property type="component" value="Unassembled WGS sequence"/>
</dbReference>
<name>A0A8X6VS60_TRICX</name>
<sequence>MPKTDPRSVEHLFLKAWQKLPEIQPLVSKSVTLVGLSTNFRRNPDGSELANMVTNDAKNGRKVAKLALPPSSH</sequence>